<reference evidence="1 2" key="1">
    <citation type="submission" date="2021-06" db="EMBL/GenBank/DDBJ databases">
        <title>Caerostris darwini draft genome.</title>
        <authorList>
            <person name="Kono N."/>
            <person name="Arakawa K."/>
        </authorList>
    </citation>
    <scope>NUCLEOTIDE SEQUENCE [LARGE SCALE GENOMIC DNA]</scope>
</reference>
<protein>
    <submittedName>
        <fullName evidence="1">Uncharacterized protein</fullName>
    </submittedName>
</protein>
<gene>
    <name evidence="1" type="ORF">CDAR_64101</name>
</gene>
<comment type="caution">
    <text evidence="1">The sequence shown here is derived from an EMBL/GenBank/DDBJ whole genome shotgun (WGS) entry which is preliminary data.</text>
</comment>
<evidence type="ECO:0000313" key="1">
    <source>
        <dbReference type="EMBL" id="GIY47725.1"/>
    </source>
</evidence>
<dbReference type="EMBL" id="BPLQ01009996">
    <property type="protein sequence ID" value="GIY47725.1"/>
    <property type="molecule type" value="Genomic_DNA"/>
</dbReference>
<organism evidence="1 2">
    <name type="scientific">Caerostris darwini</name>
    <dbReference type="NCBI Taxonomy" id="1538125"/>
    <lineage>
        <taxon>Eukaryota</taxon>
        <taxon>Metazoa</taxon>
        <taxon>Ecdysozoa</taxon>
        <taxon>Arthropoda</taxon>
        <taxon>Chelicerata</taxon>
        <taxon>Arachnida</taxon>
        <taxon>Araneae</taxon>
        <taxon>Araneomorphae</taxon>
        <taxon>Entelegynae</taxon>
        <taxon>Araneoidea</taxon>
        <taxon>Araneidae</taxon>
        <taxon>Caerostris</taxon>
    </lineage>
</organism>
<keyword evidence="2" id="KW-1185">Reference proteome</keyword>
<feature type="non-terminal residue" evidence="1">
    <location>
        <position position="46"/>
    </location>
</feature>
<proteinExistence type="predicted"/>
<dbReference type="Proteomes" id="UP001054837">
    <property type="component" value="Unassembled WGS sequence"/>
</dbReference>
<dbReference type="AlphaFoldDB" id="A0AAV4TNL0"/>
<evidence type="ECO:0000313" key="2">
    <source>
        <dbReference type="Proteomes" id="UP001054837"/>
    </source>
</evidence>
<sequence length="46" mass="5226">MSALSQRREGYFLIGTPQELTILLFRPGKLGLDGFLEWLLSCPEKT</sequence>
<name>A0AAV4TNL0_9ARAC</name>
<accession>A0AAV4TNL0</accession>